<keyword evidence="3" id="KW-1185">Reference proteome</keyword>
<dbReference type="AlphaFoldDB" id="G0NFI4"/>
<dbReference type="Proteomes" id="UP000008068">
    <property type="component" value="Unassembled WGS sequence"/>
</dbReference>
<gene>
    <name evidence="2" type="ORF">CAEBREN_04204</name>
</gene>
<evidence type="ECO:0000256" key="1">
    <source>
        <dbReference type="SAM" id="Phobius"/>
    </source>
</evidence>
<proteinExistence type="predicted"/>
<keyword evidence="1" id="KW-0472">Membrane</keyword>
<sequence>MAIEGEFKIVDFEEPPEYLRVLNEQKRVKLSRKIQRDDRIIVTFSFKLSTKDLTVSNGIIRIGSSSSYAIQMDCEFSKAPVCRLKHPLTTQPLTIEMYAKDLKKELQVEYFGKVQFEFLDKEIRVWGSKKKLTISPKHPYTEMDEISIENLIVSSVEHTKHGGDLAEYGFETTNLNVEDFPILKIPEENEKDDRMPLDPKGTSYTFMVPESKFDYFGLENENNFVFDIKLFKRMVTGNQAKHEWNNIQVDFWNRRLNEPVFQLHLDNDHYDFKPSEKPKTMKFTKHVGYDLLGIRFEVSIKKDMKNTVKMYQTGYNISSAEIHRPFSNFDEIRLTANTSKFYEVTMKSLKEVVITTCNYRNLGFGITQKEVPYRSDIFKNRNILCEKKALNIDAKPPQDSVEEYVWREKEEVKAENSTTESVDIIKEIERIEKNRSLVEEVKKKEEPLGDIQNVALFQWSIIAMTTLTFASFTAIVILNLIRGWL</sequence>
<keyword evidence="1" id="KW-0812">Transmembrane</keyword>
<organism evidence="3">
    <name type="scientific">Caenorhabditis brenneri</name>
    <name type="common">Nematode worm</name>
    <dbReference type="NCBI Taxonomy" id="135651"/>
    <lineage>
        <taxon>Eukaryota</taxon>
        <taxon>Metazoa</taxon>
        <taxon>Ecdysozoa</taxon>
        <taxon>Nematoda</taxon>
        <taxon>Chromadorea</taxon>
        <taxon>Rhabditida</taxon>
        <taxon>Rhabditina</taxon>
        <taxon>Rhabditomorpha</taxon>
        <taxon>Rhabditoidea</taxon>
        <taxon>Rhabditidae</taxon>
        <taxon>Peloderinae</taxon>
        <taxon>Caenorhabditis</taxon>
    </lineage>
</organism>
<dbReference type="OrthoDB" id="5832595at2759"/>
<keyword evidence="1" id="KW-1133">Transmembrane helix</keyword>
<dbReference type="FunCoup" id="G0NFI4">
    <property type="interactions" value="1899"/>
</dbReference>
<accession>G0NFI4</accession>
<dbReference type="InParanoid" id="G0NFI4"/>
<dbReference type="EMBL" id="GL379876">
    <property type="protein sequence ID" value="EGT59592.1"/>
    <property type="molecule type" value="Genomic_DNA"/>
</dbReference>
<reference evidence="3" key="1">
    <citation type="submission" date="2011-07" db="EMBL/GenBank/DDBJ databases">
        <authorList>
            <consortium name="Caenorhabditis brenneri Sequencing and Analysis Consortium"/>
            <person name="Wilson R.K."/>
        </authorList>
    </citation>
    <scope>NUCLEOTIDE SEQUENCE [LARGE SCALE GENOMIC DNA]</scope>
    <source>
        <strain evidence="3">PB2801</strain>
    </source>
</reference>
<dbReference type="eggNOG" id="ENOG502TH6S">
    <property type="taxonomic scope" value="Eukaryota"/>
</dbReference>
<protein>
    <submittedName>
        <fullName evidence="2">Uncharacterized protein</fullName>
    </submittedName>
</protein>
<name>G0NFI4_CAEBE</name>
<feature type="transmembrane region" description="Helical" evidence="1">
    <location>
        <begin position="456"/>
        <end position="481"/>
    </location>
</feature>
<evidence type="ECO:0000313" key="3">
    <source>
        <dbReference type="Proteomes" id="UP000008068"/>
    </source>
</evidence>
<dbReference type="OMA" id="CYKSSQF"/>
<dbReference type="HOGENOM" id="CLU_493678_0_0_1"/>
<evidence type="ECO:0000313" key="2">
    <source>
        <dbReference type="EMBL" id="EGT59592.1"/>
    </source>
</evidence>